<dbReference type="InterPro" id="IPR001680">
    <property type="entry name" value="WD40_rpt"/>
</dbReference>
<dbReference type="PROSITE" id="PS50294">
    <property type="entry name" value="WD_REPEATS_REGION"/>
    <property type="match status" value="4"/>
</dbReference>
<evidence type="ECO:0008006" key="13">
    <source>
        <dbReference type="Google" id="ProtNLM"/>
    </source>
</evidence>
<dbReference type="FunFam" id="2.130.10.10:FF:000011">
    <property type="entry name" value="Echinoderm microtubule-associated protein-like 2 isoform 1"/>
    <property type="match status" value="1"/>
</dbReference>
<dbReference type="InterPro" id="IPR055439">
    <property type="entry name" value="Beta-prop_EML_1st"/>
</dbReference>
<dbReference type="EMBL" id="WNTK01000740">
    <property type="protein sequence ID" value="KAG9468758.1"/>
    <property type="molecule type" value="Genomic_DNA"/>
</dbReference>
<feature type="repeat" description="WD" evidence="6">
    <location>
        <begin position="595"/>
        <end position="636"/>
    </location>
</feature>
<comment type="subcellular location">
    <subcellularLocation>
        <location evidence="1">Cytoplasm</location>
        <location evidence="1">Cytoskeleton</location>
    </subcellularLocation>
</comment>
<evidence type="ECO:0000256" key="2">
    <source>
        <dbReference type="ARBA" id="ARBA00022574"/>
    </source>
</evidence>
<dbReference type="GO" id="GO:0008017">
    <property type="term" value="F:microtubule binding"/>
    <property type="evidence" value="ECO:0007669"/>
    <property type="project" value="TreeGrafter"/>
</dbReference>
<name>A0A8J6EGH2_ELECQ</name>
<dbReference type="Proteomes" id="UP000770717">
    <property type="component" value="Unassembled WGS sequence"/>
</dbReference>
<feature type="domain" description="EML-like second beta-propeller" evidence="10">
    <location>
        <begin position="714"/>
        <end position="894"/>
    </location>
</feature>
<dbReference type="CDD" id="cd21948">
    <property type="entry name" value="TD_EMAP2"/>
    <property type="match status" value="1"/>
</dbReference>
<keyword evidence="5" id="KW-0206">Cytoskeleton</keyword>
<keyword evidence="4" id="KW-0677">Repeat</keyword>
<dbReference type="SMART" id="SM00320">
    <property type="entry name" value="WD40"/>
    <property type="match status" value="11"/>
</dbReference>
<dbReference type="Pfam" id="PF03451">
    <property type="entry name" value="HELP"/>
    <property type="match status" value="1"/>
</dbReference>
<dbReference type="GO" id="GO:0005874">
    <property type="term" value="C:microtubule"/>
    <property type="evidence" value="ECO:0007669"/>
    <property type="project" value="UniProtKB-KW"/>
</dbReference>
<feature type="compositionally biased region" description="Basic and acidic residues" evidence="8">
    <location>
        <begin position="49"/>
        <end position="60"/>
    </location>
</feature>
<comment type="caution">
    <text evidence="11">The sequence shown here is derived from an EMBL/GenBank/DDBJ whole genome shotgun (WGS) entry which is preliminary data.</text>
</comment>
<feature type="compositionally biased region" description="Low complexity" evidence="8">
    <location>
        <begin position="165"/>
        <end position="179"/>
    </location>
</feature>
<accession>A0A8J6EGH2</accession>
<evidence type="ECO:0000313" key="11">
    <source>
        <dbReference type="EMBL" id="KAG9468758.1"/>
    </source>
</evidence>
<feature type="domain" description="EML-like second beta-propeller" evidence="10">
    <location>
        <begin position="602"/>
        <end position="693"/>
    </location>
</feature>
<feature type="repeat" description="WD" evidence="6">
    <location>
        <begin position="860"/>
        <end position="895"/>
    </location>
</feature>
<evidence type="ECO:0000256" key="7">
    <source>
        <dbReference type="SAM" id="Coils"/>
    </source>
</evidence>
<dbReference type="Pfam" id="PF23414">
    <property type="entry name" value="Beta-prop_EML_2"/>
    <property type="match status" value="2"/>
</dbReference>
<dbReference type="PANTHER" id="PTHR13720">
    <property type="entry name" value="WD-40 REPEAT PROTEIN"/>
    <property type="match status" value="1"/>
</dbReference>
<dbReference type="SUPFAM" id="SSF50978">
    <property type="entry name" value="WD40 repeat-like"/>
    <property type="match status" value="2"/>
</dbReference>
<dbReference type="GO" id="GO:0072686">
    <property type="term" value="C:mitotic spindle"/>
    <property type="evidence" value="ECO:0007669"/>
    <property type="project" value="TreeGrafter"/>
</dbReference>
<dbReference type="Gene3D" id="2.130.10.10">
    <property type="entry name" value="YVTN repeat-like/Quinoprotein amine dehydrogenase"/>
    <property type="match status" value="2"/>
</dbReference>
<reference evidence="11" key="1">
    <citation type="thesis" date="2020" institute="ProQuest LLC" country="789 East Eisenhower Parkway, Ann Arbor, MI, USA">
        <title>Comparative Genomics and Chromosome Evolution.</title>
        <authorList>
            <person name="Mudd A.B."/>
        </authorList>
    </citation>
    <scope>NUCLEOTIDE SEQUENCE</scope>
    <source>
        <strain evidence="11">HN-11 Male</strain>
        <tissue evidence="11">Kidney and liver</tissue>
    </source>
</reference>
<dbReference type="PANTHER" id="PTHR13720:SF50">
    <property type="entry name" value="ECHINODERM MICROTUBULE-ASSOCIATED PROTEIN-LIKE 2"/>
    <property type="match status" value="1"/>
</dbReference>
<feature type="coiled-coil region" evidence="7">
    <location>
        <begin position="93"/>
        <end position="134"/>
    </location>
</feature>
<keyword evidence="7" id="KW-0175">Coiled coil</keyword>
<keyword evidence="3" id="KW-0493">Microtubule</keyword>
<sequence length="895" mass="98175">MDLLQNPEVESRSEFRNANPPVCKRPKRASERDVRRGRERKTQNRGQRKREENTPRHETDGDMSESGAGGSSVYDTSSLLQYCNDDGLSGPSAMDTDDRISNLEQRLQLQEDEMQVLRAALSDALRRLRVCEERGDPLRGRQGPHIVKPPPRSSQNGMTSRRRSGMSTSPSSPKKGGTPAFSKSVRRSLSPERLSFVKGVMSDARSRILVSTGGRRDGKSKQVVFYPEEGVVKLYLRGRSVPLYVPDSLVASYSLEAKAELPPRELHLEWVYGYRGRDCRSNLYILPSGELLYFTAAVCVLYDPTAGTQRHYRGHTDDIKSLAVHPDSVTIASGQVAGNSQDGKSLPPHVRIWHSVSLCTLHVIGVGHFDRAVTCLSFSKADGGSHLCACDESGDHVLSVWQWQRELKVTEVKCSTEPVLATIFHPTEPNLIITCGKSQLYYWSLEGPPAGGGAGAMATLSKRQGVFEKHEKPRFVLCVAFAENGDVVTGDSNGNLYIWSKGSHRISQAVVGAHDGGVFALCVCRDGTLLSGGGKDGRIVLWDREYKKVRETRIPECYGPVRTIAEGRAGDILYVGTTKNCVMSGSLENGLSCLIQGHTDELWGLSCHPSLDLFLTCGHDKLVHLWNSKSHEPVWTTTLEDSARVAGFHPSGNVVAVGTTAGRFLVLDTQSHVIVTTFSDAGEQISAISYSPGRVPVLHPASLSGYPCVLPSFYPTDGQYLAVGSHDNFIYLYEVAEEGREYRRVGKCSGHSSYITHLDWASDSSSFMTNSGDYEILYWDPDSGKQIVSAESVRNVDWENASCTLSFHVLGIWPDGADGTDINAVIKSHDRKLVATGDDFGGVRLYSFPCVVPRAPSSKYSGHSSHVTRVSFLHNDSALISVGGKDCTVLQWMVM</sequence>
<dbReference type="AlphaFoldDB" id="A0A8J6EGH2"/>
<dbReference type="InterPro" id="IPR050630">
    <property type="entry name" value="WD_repeat_EMAP"/>
</dbReference>
<protein>
    <recommendedName>
        <fullName evidence="13">Echinoderm microtubule-associated protein-like 1</fullName>
    </recommendedName>
</protein>
<proteinExistence type="predicted"/>
<dbReference type="InterPro" id="IPR015943">
    <property type="entry name" value="WD40/YVTN_repeat-like_dom_sf"/>
</dbReference>
<evidence type="ECO:0000256" key="5">
    <source>
        <dbReference type="ARBA" id="ARBA00023212"/>
    </source>
</evidence>
<feature type="region of interest" description="Disordered" evidence="8">
    <location>
        <begin position="1"/>
        <end position="75"/>
    </location>
</feature>
<keyword evidence="5" id="KW-0963">Cytoplasm</keyword>
<evidence type="ECO:0000256" key="6">
    <source>
        <dbReference type="PROSITE-ProRule" id="PRU00221"/>
    </source>
</evidence>
<keyword evidence="2 6" id="KW-0853">WD repeat</keyword>
<dbReference type="GO" id="GO:0000226">
    <property type="term" value="P:microtubule cytoskeleton organization"/>
    <property type="evidence" value="ECO:0007669"/>
    <property type="project" value="TreeGrafter"/>
</dbReference>
<evidence type="ECO:0000259" key="10">
    <source>
        <dbReference type="Pfam" id="PF23414"/>
    </source>
</evidence>
<organism evidence="11 12">
    <name type="scientific">Eleutherodactylus coqui</name>
    <name type="common">Puerto Rican coqui</name>
    <dbReference type="NCBI Taxonomy" id="57060"/>
    <lineage>
        <taxon>Eukaryota</taxon>
        <taxon>Metazoa</taxon>
        <taxon>Chordata</taxon>
        <taxon>Craniata</taxon>
        <taxon>Vertebrata</taxon>
        <taxon>Euteleostomi</taxon>
        <taxon>Amphibia</taxon>
        <taxon>Batrachia</taxon>
        <taxon>Anura</taxon>
        <taxon>Neobatrachia</taxon>
        <taxon>Hyloidea</taxon>
        <taxon>Eleutherodactylidae</taxon>
        <taxon>Eleutherodactylinae</taxon>
        <taxon>Eleutherodactylus</taxon>
        <taxon>Eleutherodactylus</taxon>
    </lineage>
</organism>
<dbReference type="InterPro" id="IPR005108">
    <property type="entry name" value="HELP"/>
</dbReference>
<dbReference type="OrthoDB" id="47802at2759"/>
<feature type="domain" description="EML-like first beta-propeller" evidence="9">
    <location>
        <begin position="308"/>
        <end position="585"/>
    </location>
</feature>
<dbReference type="Pfam" id="PF23409">
    <property type="entry name" value="Beta-prop_EML"/>
    <property type="match status" value="1"/>
</dbReference>
<dbReference type="InterPro" id="IPR055442">
    <property type="entry name" value="Beta-prop_EML-like_2nd"/>
</dbReference>
<feature type="compositionally biased region" description="Basic and acidic residues" evidence="8">
    <location>
        <begin position="28"/>
        <end position="42"/>
    </location>
</feature>
<feature type="repeat" description="WD" evidence="6">
    <location>
        <begin position="748"/>
        <end position="789"/>
    </location>
</feature>
<gene>
    <name evidence="11" type="ORF">GDO78_022006</name>
</gene>
<evidence type="ECO:0000256" key="4">
    <source>
        <dbReference type="ARBA" id="ARBA00022737"/>
    </source>
</evidence>
<evidence type="ECO:0000313" key="12">
    <source>
        <dbReference type="Proteomes" id="UP000770717"/>
    </source>
</evidence>
<keyword evidence="12" id="KW-1185">Reference proteome</keyword>
<evidence type="ECO:0000259" key="9">
    <source>
        <dbReference type="Pfam" id="PF23409"/>
    </source>
</evidence>
<dbReference type="InterPro" id="IPR036322">
    <property type="entry name" value="WD40_repeat_dom_sf"/>
</dbReference>
<dbReference type="PROSITE" id="PS50082">
    <property type="entry name" value="WD_REPEATS_2"/>
    <property type="match status" value="4"/>
</dbReference>
<evidence type="ECO:0000256" key="3">
    <source>
        <dbReference type="ARBA" id="ARBA00022701"/>
    </source>
</evidence>
<feature type="repeat" description="WD" evidence="6">
    <location>
        <begin position="511"/>
        <end position="552"/>
    </location>
</feature>
<feature type="region of interest" description="Disordered" evidence="8">
    <location>
        <begin position="135"/>
        <end position="186"/>
    </location>
</feature>
<evidence type="ECO:0000256" key="8">
    <source>
        <dbReference type="SAM" id="MobiDB-lite"/>
    </source>
</evidence>
<evidence type="ECO:0000256" key="1">
    <source>
        <dbReference type="ARBA" id="ARBA00004245"/>
    </source>
</evidence>